<proteinExistence type="predicted"/>
<keyword evidence="1" id="KW-0732">Signal</keyword>
<evidence type="ECO:0000313" key="2">
    <source>
        <dbReference type="EMBL" id="PXA05004.1"/>
    </source>
</evidence>
<organism evidence="2 3">
    <name type="scientific">Coraliomargarita sinensis</name>
    <dbReference type="NCBI Taxonomy" id="2174842"/>
    <lineage>
        <taxon>Bacteria</taxon>
        <taxon>Pseudomonadati</taxon>
        <taxon>Verrucomicrobiota</taxon>
        <taxon>Opitutia</taxon>
        <taxon>Puniceicoccales</taxon>
        <taxon>Coraliomargaritaceae</taxon>
        <taxon>Coraliomargarita</taxon>
    </lineage>
</organism>
<dbReference type="Gene3D" id="2.50.20.10">
    <property type="entry name" value="Lipoprotein localisation LolA/LolB/LppX"/>
    <property type="match status" value="1"/>
</dbReference>
<dbReference type="InParanoid" id="A0A317ZH63"/>
<feature type="chain" id="PRO_5016359984" description="Outer membrane lipoprotein-sorting protein" evidence="1">
    <location>
        <begin position="21"/>
        <end position="279"/>
    </location>
</feature>
<comment type="caution">
    <text evidence="2">The sequence shown here is derived from an EMBL/GenBank/DDBJ whole genome shotgun (WGS) entry which is preliminary data.</text>
</comment>
<name>A0A317ZH63_9BACT</name>
<sequence length="279" mass="31983">MCYRLPLCFASFLLILCSLATLSAQQTPPDPETAKKARPDTTDAASRQLIQNYLTVTGGADAHDTLRNVLARGSLTEAGRVKEFELIELQDGKRHLTLTWRHLGRDYKELFVFDGLKAWRQEVRPEMKDPEDYSGQEAIHFSNQRWLLQPFVLPTVADYTFQYQGAAKVGGRPCHVVVGYGKKDERSWFYFDQEKFLVLRWGGFGELAGVREYMDYRASKFKKTGGVLLPSEIDLLAENAAFGRIKFEEILPNQTIDQQIFNKPRNRTPVLRQRTTSRN</sequence>
<dbReference type="AlphaFoldDB" id="A0A317ZH63"/>
<evidence type="ECO:0000313" key="3">
    <source>
        <dbReference type="Proteomes" id="UP000247099"/>
    </source>
</evidence>
<keyword evidence="3" id="KW-1185">Reference proteome</keyword>
<dbReference type="Proteomes" id="UP000247099">
    <property type="component" value="Unassembled WGS sequence"/>
</dbReference>
<evidence type="ECO:0000256" key="1">
    <source>
        <dbReference type="SAM" id="SignalP"/>
    </source>
</evidence>
<reference evidence="2 3" key="1">
    <citation type="submission" date="2018-05" db="EMBL/GenBank/DDBJ databases">
        <title>Coraliomargarita sinensis sp. nov., isolated from a marine solar saltern.</title>
        <authorList>
            <person name="Zhou L.Y."/>
        </authorList>
    </citation>
    <scope>NUCLEOTIDE SEQUENCE [LARGE SCALE GENOMIC DNA]</scope>
    <source>
        <strain evidence="2 3">WN38</strain>
    </source>
</reference>
<gene>
    <name evidence="2" type="ORF">DDZ13_03290</name>
</gene>
<protein>
    <recommendedName>
        <fullName evidence="4">Outer membrane lipoprotein-sorting protein</fullName>
    </recommendedName>
</protein>
<evidence type="ECO:0008006" key="4">
    <source>
        <dbReference type="Google" id="ProtNLM"/>
    </source>
</evidence>
<accession>A0A317ZH63</accession>
<feature type="signal peptide" evidence="1">
    <location>
        <begin position="1"/>
        <end position="20"/>
    </location>
</feature>
<dbReference type="EMBL" id="QHJQ01000002">
    <property type="protein sequence ID" value="PXA05004.1"/>
    <property type="molecule type" value="Genomic_DNA"/>
</dbReference>